<name>A0A2N5UCA1_9BASI</name>
<proteinExistence type="predicted"/>
<evidence type="ECO:0000313" key="1">
    <source>
        <dbReference type="EMBL" id="PLW35356.1"/>
    </source>
</evidence>
<comment type="caution">
    <text evidence="1">The sequence shown here is derived from an EMBL/GenBank/DDBJ whole genome shotgun (WGS) entry which is preliminary data.</text>
</comment>
<accession>A0A2N5UCA1</accession>
<dbReference type="EMBL" id="PGCI01000179">
    <property type="protein sequence ID" value="PLW35356.1"/>
    <property type="molecule type" value="Genomic_DNA"/>
</dbReference>
<dbReference type="AlphaFoldDB" id="A0A2N5UCA1"/>
<organism evidence="1 2">
    <name type="scientific">Puccinia coronata f. sp. avenae</name>
    <dbReference type="NCBI Taxonomy" id="200324"/>
    <lineage>
        <taxon>Eukaryota</taxon>
        <taxon>Fungi</taxon>
        <taxon>Dikarya</taxon>
        <taxon>Basidiomycota</taxon>
        <taxon>Pucciniomycotina</taxon>
        <taxon>Pucciniomycetes</taxon>
        <taxon>Pucciniales</taxon>
        <taxon>Pucciniaceae</taxon>
        <taxon>Puccinia</taxon>
    </lineage>
</organism>
<dbReference type="Proteomes" id="UP000235392">
    <property type="component" value="Unassembled WGS sequence"/>
</dbReference>
<gene>
    <name evidence="1" type="ORF">PCASD_15513</name>
</gene>
<reference evidence="1 2" key="1">
    <citation type="submission" date="2017-11" db="EMBL/GenBank/DDBJ databases">
        <title>De novo assembly and phasing of dikaryotic genomes from two isolates of Puccinia coronata f. sp. avenae, the causal agent of oat crown rust.</title>
        <authorList>
            <person name="Miller M.E."/>
            <person name="Zhang Y."/>
            <person name="Omidvar V."/>
            <person name="Sperschneider J."/>
            <person name="Schwessinger B."/>
            <person name="Raley C."/>
            <person name="Palmer J.M."/>
            <person name="Garnica D."/>
            <person name="Upadhyaya N."/>
            <person name="Rathjen J."/>
            <person name="Taylor J.M."/>
            <person name="Park R.F."/>
            <person name="Dodds P.N."/>
            <person name="Hirsch C.D."/>
            <person name="Kianian S.F."/>
            <person name="Figueroa M."/>
        </authorList>
    </citation>
    <scope>NUCLEOTIDE SEQUENCE [LARGE SCALE GENOMIC DNA]</scope>
    <source>
        <strain evidence="1">12SD80</strain>
    </source>
</reference>
<evidence type="ECO:0000313" key="2">
    <source>
        <dbReference type="Proteomes" id="UP000235392"/>
    </source>
</evidence>
<protein>
    <submittedName>
        <fullName evidence="1">Uncharacterized protein</fullName>
    </submittedName>
</protein>
<sequence>MTWPTGDVTSPATPPTQPLADVVLNRNSRLKIDWRCFWIDACNSSPAWVDATLALFDTTPVSLDKNPPSLDTELASIDTISTIVDATSTEPNHMHNFRQSE</sequence>